<keyword evidence="3" id="KW-1185">Reference proteome</keyword>
<feature type="compositionally biased region" description="Basic and acidic residues" evidence="1">
    <location>
        <begin position="76"/>
        <end position="85"/>
    </location>
</feature>
<organism evidence="2 3">
    <name type="scientific">Monilinia fructigena</name>
    <dbReference type="NCBI Taxonomy" id="38457"/>
    <lineage>
        <taxon>Eukaryota</taxon>
        <taxon>Fungi</taxon>
        <taxon>Dikarya</taxon>
        <taxon>Ascomycota</taxon>
        <taxon>Pezizomycotina</taxon>
        <taxon>Leotiomycetes</taxon>
        <taxon>Helotiales</taxon>
        <taxon>Sclerotiniaceae</taxon>
        <taxon>Monilinia</taxon>
    </lineage>
</organism>
<evidence type="ECO:0000256" key="1">
    <source>
        <dbReference type="SAM" id="MobiDB-lite"/>
    </source>
</evidence>
<protein>
    <submittedName>
        <fullName evidence="2">Uncharacterized protein</fullName>
    </submittedName>
</protein>
<dbReference type="AlphaFoldDB" id="A0A395IML0"/>
<feature type="region of interest" description="Disordered" evidence="1">
    <location>
        <begin position="30"/>
        <end position="85"/>
    </location>
</feature>
<dbReference type="OrthoDB" id="3557096at2759"/>
<proteinExistence type="predicted"/>
<evidence type="ECO:0000313" key="2">
    <source>
        <dbReference type="EMBL" id="RAL61537.1"/>
    </source>
</evidence>
<evidence type="ECO:0000313" key="3">
    <source>
        <dbReference type="Proteomes" id="UP000249056"/>
    </source>
</evidence>
<sequence>MEQGPDMEMNEEVTVEVLVSGVSLQKSRNIQNNVSFKKSQAHQTNMQGEDKKQPANQYRPKGQETDGEYPGSEPGLQKKKEKSPS</sequence>
<accession>A0A395IML0</accession>
<gene>
    <name evidence="2" type="ORF">DID88_009576</name>
</gene>
<reference evidence="2 3" key="1">
    <citation type="submission" date="2018-06" db="EMBL/GenBank/DDBJ databases">
        <title>Genome Sequence of the Brown Rot Fungal Pathogen Monilinia fructigena.</title>
        <authorList>
            <person name="Landi L."/>
            <person name="De Miccolis Angelini R.M."/>
            <person name="Pollastro S."/>
            <person name="Abate D."/>
            <person name="Faretra F."/>
            <person name="Romanazzi G."/>
        </authorList>
    </citation>
    <scope>NUCLEOTIDE SEQUENCE [LARGE SCALE GENOMIC DNA]</scope>
    <source>
        <strain evidence="2 3">Mfrg269</strain>
    </source>
</reference>
<comment type="caution">
    <text evidence="2">The sequence shown here is derived from an EMBL/GenBank/DDBJ whole genome shotgun (WGS) entry which is preliminary data.</text>
</comment>
<name>A0A395IML0_9HELO</name>
<feature type="compositionally biased region" description="Polar residues" evidence="1">
    <location>
        <begin position="30"/>
        <end position="47"/>
    </location>
</feature>
<dbReference type="Proteomes" id="UP000249056">
    <property type="component" value="Unassembled WGS sequence"/>
</dbReference>
<dbReference type="EMBL" id="QKRW01000030">
    <property type="protein sequence ID" value="RAL61537.1"/>
    <property type="molecule type" value="Genomic_DNA"/>
</dbReference>